<accession>A0A7U2FCL6</accession>
<dbReference type="OMA" id="GTDQWCS"/>
<proteinExistence type="predicted"/>
<dbReference type="KEGG" id="pno:SNOG_11503"/>
<keyword evidence="2" id="KW-1185">Reference proteome</keyword>
<dbReference type="InterPro" id="IPR023375">
    <property type="entry name" value="ADC_dom_sf"/>
</dbReference>
<dbReference type="PANTHER" id="PTHR40518">
    <property type="entry name" value="ACETOACETATE DECARBOXYLASE"/>
    <property type="match status" value="1"/>
</dbReference>
<sequence length="295" mass="32809">MSLQPEPETHPVSRAKAPWAMKAESYLLFLKLKELPQGVYDELEEVWAGDEFGKFKGGLGAVVIVRYSDTPAGPYDELILVPGNFTIPPPSSGPPKIAKRSLRIARIYVSQRTTTYNGRLNWNIPKHLARFSFSAPPATNTSLPQTLDVRVFPPNSTDGDGTKPFFSCTLTPWRWVPAIPVNMAYVPMSMVLTQPPCPQAAGQRAAVESEMLLESPINPNDISEKNEEAVLVGTERWCATELGARSWARGCWVETHAGEEVEEGKWWPKGVRTWGVGGWLEDGVFEFPEAVEWKL</sequence>
<gene>
    <name evidence="1" type="ORF">JI435_115030</name>
</gene>
<dbReference type="RefSeq" id="XP_001801742.1">
    <property type="nucleotide sequence ID" value="XM_001801690.1"/>
</dbReference>
<dbReference type="PANTHER" id="PTHR40518:SF1">
    <property type="entry name" value="ACETOACETATE DECARBOXYLASE"/>
    <property type="match status" value="1"/>
</dbReference>
<dbReference type="SUPFAM" id="SSF160104">
    <property type="entry name" value="Acetoacetate decarboxylase-like"/>
    <property type="match status" value="1"/>
</dbReference>
<organism evidence="1 2">
    <name type="scientific">Phaeosphaeria nodorum (strain SN15 / ATCC MYA-4574 / FGSC 10173)</name>
    <name type="common">Glume blotch fungus</name>
    <name type="synonym">Parastagonospora nodorum</name>
    <dbReference type="NCBI Taxonomy" id="321614"/>
    <lineage>
        <taxon>Eukaryota</taxon>
        <taxon>Fungi</taxon>
        <taxon>Dikarya</taxon>
        <taxon>Ascomycota</taxon>
        <taxon>Pezizomycotina</taxon>
        <taxon>Dothideomycetes</taxon>
        <taxon>Pleosporomycetidae</taxon>
        <taxon>Pleosporales</taxon>
        <taxon>Pleosporineae</taxon>
        <taxon>Phaeosphaeriaceae</taxon>
        <taxon>Parastagonospora</taxon>
    </lineage>
</organism>
<evidence type="ECO:0000313" key="1">
    <source>
        <dbReference type="EMBL" id="QRD02774.1"/>
    </source>
</evidence>
<protein>
    <submittedName>
        <fullName evidence="1">Uncharacterized protein</fullName>
    </submittedName>
</protein>
<dbReference type="AlphaFoldDB" id="A0A7U2FCL6"/>
<reference evidence="2" key="1">
    <citation type="journal article" date="2021" name="BMC Genomics">
        <title>Chromosome-level genome assembly and manually-curated proteome of model necrotroph Parastagonospora nodorum Sn15 reveals a genome-wide trove of candidate effector homologs, and redundancy of virulence-related functions within an accessory chromosome.</title>
        <authorList>
            <person name="Bertazzoni S."/>
            <person name="Jones D.A.B."/>
            <person name="Phan H.T."/>
            <person name="Tan K.-C."/>
            <person name="Hane J.K."/>
        </authorList>
    </citation>
    <scope>NUCLEOTIDE SEQUENCE [LARGE SCALE GENOMIC DNA]</scope>
    <source>
        <strain evidence="2">SN15 / ATCC MYA-4574 / FGSC 10173)</strain>
    </source>
</reference>
<dbReference type="OrthoDB" id="9970474at2759"/>
<dbReference type="Proteomes" id="UP000663193">
    <property type="component" value="Chromosome 14"/>
</dbReference>
<dbReference type="EMBL" id="CP069036">
    <property type="protein sequence ID" value="QRD02774.1"/>
    <property type="molecule type" value="Genomic_DNA"/>
</dbReference>
<dbReference type="VEuPathDB" id="FungiDB:JI435_115030"/>
<name>A0A7U2FCL6_PHANO</name>
<evidence type="ECO:0000313" key="2">
    <source>
        <dbReference type="Proteomes" id="UP000663193"/>
    </source>
</evidence>